<dbReference type="PANTHER" id="PTHR11693:SF22">
    <property type="entry name" value="ATP SYNTHASE SUBUNIT GAMMA, MITOCHONDRIAL"/>
    <property type="match status" value="1"/>
</dbReference>
<evidence type="ECO:0000256" key="7">
    <source>
        <dbReference type="ARBA" id="ARBA00023065"/>
    </source>
</evidence>
<dbReference type="FunFam" id="1.10.287.80:FF:000010">
    <property type="entry name" value="ATP synthase gamma chain"/>
    <property type="match status" value="1"/>
</dbReference>
<dbReference type="FunFam" id="3.40.1380.10:FF:000002">
    <property type="entry name" value="ATP synthase gamma chain"/>
    <property type="match status" value="1"/>
</dbReference>
<accession>A0A8D3WU29</accession>
<comment type="subunit">
    <text evidence="11">F-type ATPases have 2 components, CF(1) - the catalytic core - and CF(0) - the membrane proton channel. CF(1) has five subunits: alpha(3), beta(3), gamma(1), delta(1), epsilon(1). CF(0) has three main subunits: a, b and c.</text>
</comment>
<evidence type="ECO:0000256" key="2">
    <source>
        <dbReference type="ARBA" id="ARBA00004202"/>
    </source>
</evidence>
<protein>
    <recommendedName>
        <fullName evidence="11">ATP synthase gamma chain</fullName>
    </recommendedName>
    <alternativeName>
        <fullName evidence="11">ATP synthase F1 sector gamma subunit</fullName>
    </alternativeName>
    <alternativeName>
        <fullName evidence="11">F-ATPase gamma subunit</fullName>
    </alternativeName>
</protein>
<evidence type="ECO:0000256" key="5">
    <source>
        <dbReference type="ARBA" id="ARBA00022475"/>
    </source>
</evidence>
<name>A0A8D3WU29_PRIMW</name>
<evidence type="ECO:0000256" key="8">
    <source>
        <dbReference type="ARBA" id="ARBA00023136"/>
    </source>
</evidence>
<evidence type="ECO:0000313" key="12">
    <source>
        <dbReference type="EMBL" id="AEN87013.1"/>
    </source>
</evidence>
<dbReference type="PROSITE" id="PS00153">
    <property type="entry name" value="ATPASE_GAMMA"/>
    <property type="match status" value="1"/>
</dbReference>
<evidence type="ECO:0000256" key="10">
    <source>
        <dbReference type="ARBA" id="ARBA00023310"/>
    </source>
</evidence>
<comment type="function">
    <text evidence="1 11">Produces ATP from ADP in the presence of a proton gradient across the membrane. The gamma chain is believed to be important in regulating ATPase activity and the flow of protons through the CF(0) complex.</text>
</comment>
<comment type="subcellular location">
    <subcellularLocation>
        <location evidence="2 11">Cell membrane</location>
        <topology evidence="2 11">Peripheral membrane protein</topology>
    </subcellularLocation>
</comment>
<evidence type="ECO:0000256" key="4">
    <source>
        <dbReference type="ARBA" id="ARBA00022448"/>
    </source>
</evidence>
<dbReference type="InterPro" id="IPR000131">
    <property type="entry name" value="ATP_synth_F1_gsu"/>
</dbReference>
<keyword evidence="5 11" id="KW-1003">Cell membrane</keyword>
<dbReference type="HAMAP" id="MF_00815">
    <property type="entry name" value="ATP_synth_gamma_bact"/>
    <property type="match status" value="1"/>
</dbReference>
<keyword evidence="8 11" id="KW-0472">Membrane</keyword>
<proteinExistence type="inferred from homology"/>
<dbReference type="InterPro" id="IPR023632">
    <property type="entry name" value="ATP_synth_F1_gsu_CS"/>
</dbReference>
<sequence length="289" mass="31662">MVKPLASLRDIQTRITSTKKTSQITKAMEMVSAAKLNRAEQNAKSFVPYMEKIQEVVSSVALGSRGASHPMLTARSVKKTGYIVITSDRGLAGAYNSNILRKVSQAIEERHQSPDEYGVIAIGRVGRDFFVKRGIPVLLEITGLADQPAFADIQGIASQTVQMFADGTFDELYLYYNHFINTISQEVTEKKLLPLTDLQPSGKLVGYEFEPSQEEILEVLLPQYAESLIYGGLLDGKASEHAARMTAMKSATDNAKDLINNLTLSYNRARQAAITQEITEIVGGAAALE</sequence>
<comment type="similarity">
    <text evidence="3 11">Belongs to the ATPase gamma chain family.</text>
</comment>
<dbReference type="GO" id="GO:0046933">
    <property type="term" value="F:proton-transporting ATP synthase activity, rotational mechanism"/>
    <property type="evidence" value="ECO:0007669"/>
    <property type="project" value="UniProtKB-UniRule"/>
</dbReference>
<reference evidence="12 13" key="1">
    <citation type="journal article" date="2011" name="J. Bacteriol.">
        <title>Complete genome sequence of the industrial strain Bacillus megaterium WSH-002.</title>
        <authorList>
            <person name="Liu L."/>
            <person name="Li Y."/>
            <person name="Zhang J."/>
            <person name="Zou W."/>
            <person name="Zhou Z."/>
            <person name="Liu J."/>
            <person name="Li X."/>
            <person name="Wang L."/>
            <person name="Chen J."/>
        </authorList>
    </citation>
    <scope>NUCLEOTIDE SEQUENCE [LARGE SCALE GENOMIC DNA]</scope>
    <source>
        <strain evidence="12 13">WSH-002</strain>
    </source>
</reference>
<evidence type="ECO:0000313" key="13">
    <source>
        <dbReference type="Proteomes" id="UP000001283"/>
    </source>
</evidence>
<keyword evidence="9 11" id="KW-0139">CF(1)</keyword>
<dbReference type="InterPro" id="IPR035968">
    <property type="entry name" value="ATP_synth_F1_ATPase_gsu"/>
</dbReference>
<keyword evidence="4 11" id="KW-0813">Transport</keyword>
<dbReference type="GO" id="GO:0042777">
    <property type="term" value="P:proton motive force-driven plasma membrane ATP synthesis"/>
    <property type="evidence" value="ECO:0007669"/>
    <property type="project" value="UniProtKB-UniRule"/>
</dbReference>
<evidence type="ECO:0000256" key="1">
    <source>
        <dbReference type="ARBA" id="ARBA00003456"/>
    </source>
</evidence>
<dbReference type="GO" id="GO:0005886">
    <property type="term" value="C:plasma membrane"/>
    <property type="evidence" value="ECO:0007669"/>
    <property type="project" value="UniProtKB-SubCell"/>
</dbReference>
<dbReference type="Gene3D" id="3.40.1380.10">
    <property type="match status" value="1"/>
</dbReference>
<dbReference type="EMBL" id="CP003017">
    <property type="protein sequence ID" value="AEN87013.1"/>
    <property type="molecule type" value="Genomic_DNA"/>
</dbReference>
<dbReference type="AlphaFoldDB" id="A0A8D3WU29"/>
<evidence type="ECO:0000256" key="9">
    <source>
        <dbReference type="ARBA" id="ARBA00023196"/>
    </source>
</evidence>
<evidence type="ECO:0000256" key="3">
    <source>
        <dbReference type="ARBA" id="ARBA00007681"/>
    </source>
</evidence>
<keyword evidence="6 11" id="KW-0375">Hydrogen ion transport</keyword>
<evidence type="ECO:0000256" key="6">
    <source>
        <dbReference type="ARBA" id="ARBA00022781"/>
    </source>
</evidence>
<keyword evidence="10 11" id="KW-0066">ATP synthesis</keyword>
<gene>
    <name evidence="11 12" type="primary">atpG</name>
    <name evidence="12" type="ORF">BMWSH_0129</name>
</gene>
<keyword evidence="7 11" id="KW-0406">Ion transport</keyword>
<dbReference type="SUPFAM" id="SSF52943">
    <property type="entry name" value="ATP synthase (F1-ATPase), gamma subunit"/>
    <property type="match status" value="1"/>
</dbReference>
<dbReference type="Pfam" id="PF00231">
    <property type="entry name" value="ATP-synt"/>
    <property type="match status" value="1"/>
</dbReference>
<dbReference type="GO" id="GO:0005524">
    <property type="term" value="F:ATP binding"/>
    <property type="evidence" value="ECO:0007669"/>
    <property type="project" value="UniProtKB-UniRule"/>
</dbReference>
<dbReference type="GO" id="GO:0045259">
    <property type="term" value="C:proton-transporting ATP synthase complex"/>
    <property type="evidence" value="ECO:0007669"/>
    <property type="project" value="UniProtKB-KW"/>
</dbReference>
<dbReference type="KEGG" id="bmh:BMWSH_0129"/>
<dbReference type="CDD" id="cd12151">
    <property type="entry name" value="F1-ATPase_gamma"/>
    <property type="match status" value="1"/>
</dbReference>
<dbReference type="Proteomes" id="UP000001283">
    <property type="component" value="Chromosome"/>
</dbReference>
<evidence type="ECO:0000256" key="11">
    <source>
        <dbReference type="HAMAP-Rule" id="MF_00815"/>
    </source>
</evidence>
<organism evidence="12 13">
    <name type="scientific">Priestia megaterium (strain WSH-002)</name>
    <name type="common">Bacillus megaterium</name>
    <dbReference type="NCBI Taxonomy" id="1006007"/>
    <lineage>
        <taxon>Bacteria</taxon>
        <taxon>Bacillati</taxon>
        <taxon>Bacillota</taxon>
        <taxon>Bacilli</taxon>
        <taxon>Bacillales</taxon>
        <taxon>Bacillaceae</taxon>
        <taxon>Priestia</taxon>
    </lineage>
</organism>
<dbReference type="PRINTS" id="PR00126">
    <property type="entry name" value="ATPASEGAMMA"/>
</dbReference>
<dbReference type="Gene3D" id="1.10.287.80">
    <property type="entry name" value="ATP synthase, gamma subunit, helix hairpin domain"/>
    <property type="match status" value="2"/>
</dbReference>
<dbReference type="NCBIfam" id="TIGR01146">
    <property type="entry name" value="ATPsyn_F1gamma"/>
    <property type="match status" value="1"/>
</dbReference>
<dbReference type="NCBIfam" id="NF004147">
    <property type="entry name" value="PRK05621.2-1"/>
    <property type="match status" value="1"/>
</dbReference>
<dbReference type="PANTHER" id="PTHR11693">
    <property type="entry name" value="ATP SYNTHASE GAMMA CHAIN"/>
    <property type="match status" value="1"/>
</dbReference>